<accession>A0ABS1DRA8</accession>
<dbReference type="EMBL" id="NRRU01000011">
    <property type="protein sequence ID" value="MBK1712028.1"/>
    <property type="molecule type" value="Genomic_DNA"/>
</dbReference>
<comment type="caution">
    <text evidence="2">The sequence shown here is derived from an EMBL/GenBank/DDBJ whole genome shotgun (WGS) entry which is preliminary data.</text>
</comment>
<feature type="compositionally biased region" description="Low complexity" evidence="1">
    <location>
        <begin position="51"/>
        <end position="64"/>
    </location>
</feature>
<feature type="compositionally biased region" description="Pro residues" evidence="1">
    <location>
        <begin position="1"/>
        <end position="13"/>
    </location>
</feature>
<feature type="non-terminal residue" evidence="2">
    <location>
        <position position="64"/>
    </location>
</feature>
<protein>
    <submittedName>
        <fullName evidence="2">Uncharacterized protein</fullName>
    </submittedName>
</protein>
<name>A0ABS1DRA8_RUBGE</name>
<evidence type="ECO:0000313" key="3">
    <source>
        <dbReference type="Proteomes" id="UP001041814"/>
    </source>
</evidence>
<gene>
    <name evidence="2" type="ORF">CKO43_04455</name>
</gene>
<evidence type="ECO:0000313" key="2">
    <source>
        <dbReference type="EMBL" id="MBK1712028.1"/>
    </source>
</evidence>
<sequence length="64" mass="6606">MEPAGARPPPPRLPGRAPGLARPDRRRPSAGRLHAATGSVSASARSRCWVSTPCSASSGSRSSR</sequence>
<keyword evidence="3" id="KW-1185">Reference proteome</keyword>
<proteinExistence type="predicted"/>
<reference evidence="2" key="2">
    <citation type="journal article" date="2020" name="Microorganisms">
        <title>Osmotic Adaptation and Compatible Solute Biosynthesis of Phototrophic Bacteria as Revealed from Genome Analyses.</title>
        <authorList>
            <person name="Imhoff J.F."/>
            <person name="Rahn T."/>
            <person name="Kunzel S."/>
            <person name="Keller A."/>
            <person name="Neulinger S.C."/>
        </authorList>
    </citation>
    <scope>NUCLEOTIDE SEQUENCE</scope>
    <source>
        <strain evidence="2">IM 151</strain>
    </source>
</reference>
<evidence type="ECO:0000256" key="1">
    <source>
        <dbReference type="SAM" id="MobiDB-lite"/>
    </source>
</evidence>
<dbReference type="Proteomes" id="UP001041814">
    <property type="component" value="Unassembled WGS sequence"/>
</dbReference>
<feature type="region of interest" description="Disordered" evidence="1">
    <location>
        <begin position="1"/>
        <end position="64"/>
    </location>
</feature>
<organism evidence="2 3">
    <name type="scientific">Rubrivivax gelatinosus</name>
    <name type="common">Rhodocyclus gelatinosus</name>
    <name type="synonym">Rhodopseudomonas gelatinosa</name>
    <dbReference type="NCBI Taxonomy" id="28068"/>
    <lineage>
        <taxon>Bacteria</taxon>
        <taxon>Pseudomonadati</taxon>
        <taxon>Pseudomonadota</taxon>
        <taxon>Betaproteobacteria</taxon>
        <taxon>Burkholderiales</taxon>
        <taxon>Sphaerotilaceae</taxon>
        <taxon>Rubrivivax</taxon>
    </lineage>
</organism>
<reference evidence="2" key="1">
    <citation type="submission" date="2017-08" db="EMBL/GenBank/DDBJ databases">
        <authorList>
            <person name="Imhoff J.F."/>
            <person name="Rahn T."/>
            <person name="Kuenzel S."/>
            <person name="Neulinger S.C."/>
        </authorList>
    </citation>
    <scope>NUCLEOTIDE SEQUENCE</scope>
    <source>
        <strain evidence="2">IM 151</strain>
    </source>
</reference>